<comment type="caution">
    <text evidence="7">The sequence shown here is derived from an EMBL/GenBank/DDBJ whole genome shotgun (WGS) entry which is preliminary data.</text>
</comment>
<evidence type="ECO:0000313" key="7">
    <source>
        <dbReference type="EMBL" id="OAR05792.1"/>
    </source>
</evidence>
<dbReference type="PANTHER" id="PTHR43836">
    <property type="entry name" value="CATECHOL O-METHYLTRANSFERASE 1-RELATED"/>
    <property type="match status" value="1"/>
</dbReference>
<protein>
    <recommendedName>
        <fullName evidence="1">catechol O-methyltransferase</fullName>
        <ecNumber evidence="1">2.1.1.6</ecNumber>
    </recommendedName>
</protein>
<dbReference type="AlphaFoldDB" id="A0A179IUQ9"/>
<dbReference type="Proteomes" id="UP000243081">
    <property type="component" value="Unassembled WGS sequence"/>
</dbReference>
<dbReference type="OMA" id="VEITRCV"/>
<dbReference type="SUPFAM" id="SSF53335">
    <property type="entry name" value="S-adenosyl-L-methionine-dependent methyltransferases"/>
    <property type="match status" value="1"/>
</dbReference>
<organism evidence="7 8">
    <name type="scientific">Cordyceps confragosa</name>
    <name type="common">Lecanicillium lecanii</name>
    <dbReference type="NCBI Taxonomy" id="2714763"/>
    <lineage>
        <taxon>Eukaryota</taxon>
        <taxon>Fungi</taxon>
        <taxon>Dikarya</taxon>
        <taxon>Ascomycota</taxon>
        <taxon>Pezizomycotina</taxon>
        <taxon>Sordariomycetes</taxon>
        <taxon>Hypocreomycetidae</taxon>
        <taxon>Hypocreales</taxon>
        <taxon>Cordycipitaceae</taxon>
        <taxon>Akanthomyces</taxon>
    </lineage>
</organism>
<dbReference type="GO" id="GO:0006584">
    <property type="term" value="P:catecholamine metabolic process"/>
    <property type="evidence" value="ECO:0007669"/>
    <property type="project" value="UniProtKB-KW"/>
</dbReference>
<dbReference type="PANTHER" id="PTHR43836:SF2">
    <property type="entry name" value="CATECHOL O-METHYLTRANSFERASE 1-RELATED"/>
    <property type="match status" value="1"/>
</dbReference>
<evidence type="ECO:0000256" key="5">
    <source>
        <dbReference type="ARBA" id="ARBA00022939"/>
    </source>
</evidence>
<keyword evidence="5" id="KW-0128">Catecholamine metabolism</keyword>
<evidence type="ECO:0000313" key="8">
    <source>
        <dbReference type="Proteomes" id="UP000243081"/>
    </source>
</evidence>
<comment type="similarity">
    <text evidence="6">Belongs to the class I-like SAM-binding methyltransferase superfamily. Cation-dependent O-methyltransferase family.</text>
</comment>
<keyword evidence="2" id="KW-0489">Methyltransferase</keyword>
<gene>
    <name evidence="7" type="ORF">LLEC1_04635</name>
</gene>
<keyword evidence="8" id="KW-1185">Reference proteome</keyword>
<name>A0A179IUQ9_CORDF</name>
<evidence type="ECO:0000256" key="6">
    <source>
        <dbReference type="ARBA" id="ARBA00023453"/>
    </source>
</evidence>
<keyword evidence="4" id="KW-0949">S-adenosyl-L-methionine</keyword>
<evidence type="ECO:0000256" key="1">
    <source>
        <dbReference type="ARBA" id="ARBA00012880"/>
    </source>
</evidence>
<proteinExistence type="inferred from homology"/>
<dbReference type="InterPro" id="IPR002935">
    <property type="entry name" value="SAM_O-MeTrfase"/>
</dbReference>
<keyword evidence="3" id="KW-0808">Transferase</keyword>
<evidence type="ECO:0000256" key="4">
    <source>
        <dbReference type="ARBA" id="ARBA00022691"/>
    </source>
</evidence>
<dbReference type="InterPro" id="IPR029063">
    <property type="entry name" value="SAM-dependent_MTases_sf"/>
</dbReference>
<evidence type="ECO:0000256" key="2">
    <source>
        <dbReference type="ARBA" id="ARBA00022603"/>
    </source>
</evidence>
<dbReference type="PROSITE" id="PS51682">
    <property type="entry name" value="SAM_OMT_I"/>
    <property type="match status" value="1"/>
</dbReference>
<dbReference type="EMBL" id="LUKN01000091">
    <property type="protein sequence ID" value="OAR05792.1"/>
    <property type="molecule type" value="Genomic_DNA"/>
</dbReference>
<accession>A0A179IUQ9</accession>
<dbReference type="Gene3D" id="3.40.50.150">
    <property type="entry name" value="Vaccinia Virus protein VP39"/>
    <property type="match status" value="1"/>
</dbReference>
<dbReference type="GO" id="GO:0032259">
    <property type="term" value="P:methylation"/>
    <property type="evidence" value="ECO:0007669"/>
    <property type="project" value="UniProtKB-KW"/>
</dbReference>
<dbReference type="Pfam" id="PF01596">
    <property type="entry name" value="Methyltransf_3"/>
    <property type="match status" value="1"/>
</dbReference>
<dbReference type="OrthoDB" id="186626at2759"/>
<dbReference type="EC" id="2.1.1.6" evidence="1"/>
<evidence type="ECO:0000256" key="3">
    <source>
        <dbReference type="ARBA" id="ARBA00022679"/>
    </source>
</evidence>
<sequence length="276" mass="29713">MSTPAIFDPAKAYAQQEQVYFDDGREAQLLHHIQSRSDVDKLIGSPKKVLGAIDDFGRRQKYLMNVGEDKGGIVTKLIHETQPRVIIELGGYVGYSAILFGDAARAAGADEYLCLESNAEFATVARSLIDLAGLGAFVKIIVGPSSDSLRALHAAGRLSRIDFLFLDHYKPAYLPDLQLCEQLGLIRNGTVIAADNVIKPGNPPYLAYVRSDVESKKRAYASDPHATGTTDGAAVRGNPNLVYQSELIQSFEPTGIPDGIEVTMCLGTNDALSGTA</sequence>
<reference evidence="7 8" key="1">
    <citation type="submission" date="2016-03" db="EMBL/GenBank/DDBJ databases">
        <title>Fine-scale spatial genetic structure of a fungal parasite of coffee scale insects.</title>
        <authorList>
            <person name="Jackson D."/>
            <person name="Zemenick K.A."/>
            <person name="Malloure B."/>
            <person name="Quandt C.A."/>
            <person name="James T.Y."/>
        </authorList>
    </citation>
    <scope>NUCLEOTIDE SEQUENCE [LARGE SCALE GENOMIC DNA]</scope>
    <source>
        <strain evidence="7 8">UM487</strain>
    </source>
</reference>
<dbReference type="GO" id="GO:0008171">
    <property type="term" value="F:O-methyltransferase activity"/>
    <property type="evidence" value="ECO:0007669"/>
    <property type="project" value="InterPro"/>
</dbReference>